<evidence type="ECO:0000313" key="2">
    <source>
        <dbReference type="Proteomes" id="UP000016843"/>
    </source>
</evidence>
<evidence type="ECO:0000313" key="1">
    <source>
        <dbReference type="EMBL" id="ERM80126.1"/>
    </source>
</evidence>
<comment type="caution">
    <text evidence="1">The sequence shown here is derived from an EMBL/GenBank/DDBJ whole genome shotgun (WGS) entry which is preliminary data.</text>
</comment>
<proteinExistence type="predicted"/>
<reference evidence="1 2" key="1">
    <citation type="journal article" date="2013" name="Genome Announc.">
        <title>Draft Genome Sequence of the Psychrophilic and Alkaliphilic Rhodonellum psychrophilum Strain GCM71T.</title>
        <authorList>
            <person name="Hauptmann A.L."/>
            <person name="Glaring M.A."/>
            <person name="Hallin P.F."/>
            <person name="Prieme A."/>
            <person name="Stougaard P."/>
        </authorList>
    </citation>
    <scope>NUCLEOTIDE SEQUENCE [LARGE SCALE GENOMIC DNA]</scope>
    <source>
        <strain evidence="1 2">GCM71</strain>
    </source>
</reference>
<protein>
    <submittedName>
        <fullName evidence="1">Uncharacterized protein</fullName>
    </submittedName>
</protein>
<name>U5BU58_9BACT</name>
<sequence length="36" mass="4162">MAYQIMVDITIEEYGLYIVKKPGAKQSKGSKMKKRK</sequence>
<dbReference type="AlphaFoldDB" id="U5BU58"/>
<organism evidence="1 2">
    <name type="scientific">Rhodonellum psychrophilum GCM71 = DSM 17998</name>
    <dbReference type="NCBI Taxonomy" id="1123057"/>
    <lineage>
        <taxon>Bacteria</taxon>
        <taxon>Pseudomonadati</taxon>
        <taxon>Bacteroidota</taxon>
        <taxon>Cytophagia</taxon>
        <taxon>Cytophagales</taxon>
        <taxon>Cytophagaceae</taxon>
        <taxon>Rhodonellum</taxon>
    </lineage>
</organism>
<gene>
    <name evidence="1" type="ORF">P872_03675</name>
</gene>
<keyword evidence="2" id="KW-1185">Reference proteome</keyword>
<dbReference type="Proteomes" id="UP000016843">
    <property type="component" value="Unassembled WGS sequence"/>
</dbReference>
<accession>U5BU58</accession>
<dbReference type="EMBL" id="AWXR01000168">
    <property type="protein sequence ID" value="ERM80126.1"/>
    <property type="molecule type" value="Genomic_DNA"/>
</dbReference>